<organism evidence="1 2">
    <name type="scientific">Datura stramonium</name>
    <name type="common">Jimsonweed</name>
    <name type="synonym">Common thornapple</name>
    <dbReference type="NCBI Taxonomy" id="4076"/>
    <lineage>
        <taxon>Eukaryota</taxon>
        <taxon>Viridiplantae</taxon>
        <taxon>Streptophyta</taxon>
        <taxon>Embryophyta</taxon>
        <taxon>Tracheophyta</taxon>
        <taxon>Spermatophyta</taxon>
        <taxon>Magnoliopsida</taxon>
        <taxon>eudicotyledons</taxon>
        <taxon>Gunneridae</taxon>
        <taxon>Pentapetalae</taxon>
        <taxon>asterids</taxon>
        <taxon>lamiids</taxon>
        <taxon>Solanales</taxon>
        <taxon>Solanaceae</taxon>
        <taxon>Solanoideae</taxon>
        <taxon>Datureae</taxon>
        <taxon>Datura</taxon>
    </lineage>
</organism>
<dbReference type="EMBL" id="JACEIK010001850">
    <property type="protein sequence ID" value="MCD7472634.1"/>
    <property type="molecule type" value="Genomic_DNA"/>
</dbReference>
<dbReference type="Proteomes" id="UP000823775">
    <property type="component" value="Unassembled WGS sequence"/>
</dbReference>
<name>A0ABS8TM64_DATST</name>
<evidence type="ECO:0000313" key="1">
    <source>
        <dbReference type="EMBL" id="MCD7472634.1"/>
    </source>
</evidence>
<accession>A0ABS8TM64</accession>
<reference evidence="1 2" key="1">
    <citation type="journal article" date="2021" name="BMC Genomics">
        <title>Datura genome reveals duplications of psychoactive alkaloid biosynthetic genes and high mutation rate following tissue culture.</title>
        <authorList>
            <person name="Rajewski A."/>
            <person name="Carter-House D."/>
            <person name="Stajich J."/>
            <person name="Litt A."/>
        </authorList>
    </citation>
    <scope>NUCLEOTIDE SEQUENCE [LARGE SCALE GENOMIC DNA]</scope>
    <source>
        <strain evidence="1">AR-01</strain>
    </source>
</reference>
<gene>
    <name evidence="1" type="ORF">HAX54_013929</name>
</gene>
<keyword evidence="2" id="KW-1185">Reference proteome</keyword>
<proteinExistence type="predicted"/>
<protein>
    <submittedName>
        <fullName evidence="1">Uncharacterized protein</fullName>
    </submittedName>
</protein>
<sequence>MGVDVSRFPVKEISSTYNDRAFSSLDYVLDEGVWVKKASYKPKVKPASAEGPSSVRLYDAQGVVLYSLLSEAQEIKESLGAVVGDLHKCTELLGKLSTNVTRSTISYSMRRGGETLSGSVYDFGSGCLVLLMMTKLMII</sequence>
<evidence type="ECO:0000313" key="2">
    <source>
        <dbReference type="Proteomes" id="UP000823775"/>
    </source>
</evidence>
<comment type="caution">
    <text evidence="1">The sequence shown here is derived from an EMBL/GenBank/DDBJ whole genome shotgun (WGS) entry which is preliminary data.</text>
</comment>